<dbReference type="Proteomes" id="UP000617628">
    <property type="component" value="Unassembled WGS sequence"/>
</dbReference>
<keyword evidence="6 8" id="KW-1133">Transmembrane helix</keyword>
<accession>A0A934S5H6</accession>
<dbReference type="Gene3D" id="1.20.1250.20">
    <property type="entry name" value="MFS general substrate transporter like domains"/>
    <property type="match status" value="1"/>
</dbReference>
<evidence type="ECO:0000256" key="7">
    <source>
        <dbReference type="ARBA" id="ARBA00023136"/>
    </source>
</evidence>
<evidence type="ECO:0000313" key="10">
    <source>
        <dbReference type="Proteomes" id="UP000617628"/>
    </source>
</evidence>
<name>A0A934S5H6_9BACT</name>
<organism evidence="9 10">
    <name type="scientific">Pelagicoccus mobilis</name>
    <dbReference type="NCBI Taxonomy" id="415221"/>
    <lineage>
        <taxon>Bacteria</taxon>
        <taxon>Pseudomonadati</taxon>
        <taxon>Verrucomicrobiota</taxon>
        <taxon>Opitutia</taxon>
        <taxon>Puniceicoccales</taxon>
        <taxon>Pelagicoccaceae</taxon>
        <taxon>Pelagicoccus</taxon>
    </lineage>
</organism>
<dbReference type="SUPFAM" id="SSF103473">
    <property type="entry name" value="MFS general substrate transporter"/>
    <property type="match status" value="1"/>
</dbReference>
<evidence type="ECO:0000256" key="2">
    <source>
        <dbReference type="ARBA" id="ARBA00009617"/>
    </source>
</evidence>
<dbReference type="GO" id="GO:0006814">
    <property type="term" value="P:sodium ion transport"/>
    <property type="evidence" value="ECO:0007669"/>
    <property type="project" value="InterPro"/>
</dbReference>
<dbReference type="EMBL" id="JAENIL010000045">
    <property type="protein sequence ID" value="MBK1879318.1"/>
    <property type="molecule type" value="Genomic_DNA"/>
</dbReference>
<evidence type="ECO:0000313" key="9">
    <source>
        <dbReference type="EMBL" id="MBK1879318.1"/>
    </source>
</evidence>
<sequence length="480" mass="53240">MYMVKEKVSTREMVLYGSGGIAMNFMNNAATRLMNLIFVATLNVSPALMGTAMLVFRLWDAISDPMMGFISDNARTRWGRRRPFVVAGAVWAGIVFGFMWFIPLGWTEMGYFWWWLIFALLFFTGATVFIVPFLALGKEMSSNYHERTSICAFRAAGEKISGPINQGMPWLAAKIGAVFFAEGAVEYVNATGDVIDTPTLWGARVLGIVVMLAIIGTGIFAGISGKERYLEVAKKEGKATLKMMFTETAKNRPFLFLVITHVLFWFGISLVDFLGFFLNVYYIADGDKLVGSSYQFAYGIGQHVVALSLIPVVTRRSKKIGKRKTVKLGLCIVSFASLLKYFCYTPDAWYLQLVVAAFMGPGQSCLIVVMQSMMADVCDYDELNTGKRREGVYGAAMSFAQKSGNGVAAALNLYLLALIGFDSTLGGDQTEGAFFGMRICFTVAPIIACVIAYFVFRNYSLGAERCREIRKELEFRRGEV</sequence>
<evidence type="ECO:0000256" key="5">
    <source>
        <dbReference type="ARBA" id="ARBA00022692"/>
    </source>
</evidence>
<comment type="similarity">
    <text evidence="2">Belongs to the sodium:galactoside symporter (TC 2.A.2) family.</text>
</comment>
<keyword evidence="3" id="KW-0813">Transport</keyword>
<dbReference type="InterPro" id="IPR039672">
    <property type="entry name" value="MFS_2"/>
</dbReference>
<feature type="transmembrane region" description="Helical" evidence="8">
    <location>
        <begin position="84"/>
        <end position="106"/>
    </location>
</feature>
<keyword evidence="4" id="KW-1003">Cell membrane</keyword>
<dbReference type="GO" id="GO:0015293">
    <property type="term" value="F:symporter activity"/>
    <property type="evidence" value="ECO:0007669"/>
    <property type="project" value="InterPro"/>
</dbReference>
<protein>
    <submittedName>
        <fullName evidence="9">MFS transporter</fullName>
    </submittedName>
</protein>
<dbReference type="PROSITE" id="PS00872">
    <property type="entry name" value="NA_GALACTOSIDE_SYMP"/>
    <property type="match status" value="1"/>
</dbReference>
<feature type="transmembrane region" description="Helical" evidence="8">
    <location>
        <begin position="205"/>
        <end position="225"/>
    </location>
</feature>
<keyword evidence="10" id="KW-1185">Reference proteome</keyword>
<dbReference type="GO" id="GO:0005886">
    <property type="term" value="C:plasma membrane"/>
    <property type="evidence" value="ECO:0007669"/>
    <property type="project" value="UniProtKB-SubCell"/>
</dbReference>
<evidence type="ECO:0000256" key="4">
    <source>
        <dbReference type="ARBA" id="ARBA00022475"/>
    </source>
</evidence>
<dbReference type="Pfam" id="PF13347">
    <property type="entry name" value="MFS_2"/>
    <property type="match status" value="1"/>
</dbReference>
<comment type="caution">
    <text evidence="9">The sequence shown here is derived from an EMBL/GenBank/DDBJ whole genome shotgun (WGS) entry which is preliminary data.</text>
</comment>
<keyword evidence="7 8" id="KW-0472">Membrane</keyword>
<dbReference type="PANTHER" id="PTHR11328:SF24">
    <property type="entry name" value="MAJOR FACILITATOR SUPERFAMILY (MFS) PROFILE DOMAIN-CONTAINING PROTEIN"/>
    <property type="match status" value="1"/>
</dbReference>
<evidence type="ECO:0000256" key="1">
    <source>
        <dbReference type="ARBA" id="ARBA00004651"/>
    </source>
</evidence>
<evidence type="ECO:0000256" key="6">
    <source>
        <dbReference type="ARBA" id="ARBA00022989"/>
    </source>
</evidence>
<feature type="transmembrane region" description="Helical" evidence="8">
    <location>
        <begin position="112"/>
        <end position="137"/>
    </location>
</feature>
<dbReference type="PANTHER" id="PTHR11328">
    <property type="entry name" value="MAJOR FACILITATOR SUPERFAMILY DOMAIN-CONTAINING PROTEIN"/>
    <property type="match status" value="1"/>
</dbReference>
<gene>
    <name evidence="9" type="ORF">JIN87_20695</name>
</gene>
<evidence type="ECO:0000256" key="8">
    <source>
        <dbReference type="SAM" id="Phobius"/>
    </source>
</evidence>
<proteinExistence type="inferred from homology"/>
<dbReference type="GO" id="GO:0008643">
    <property type="term" value="P:carbohydrate transport"/>
    <property type="evidence" value="ECO:0007669"/>
    <property type="project" value="InterPro"/>
</dbReference>
<dbReference type="AlphaFoldDB" id="A0A934S5H6"/>
<keyword evidence="5 8" id="KW-0812">Transmembrane</keyword>
<dbReference type="RefSeq" id="WP_200357531.1">
    <property type="nucleotide sequence ID" value="NZ_JAENIL010000045.1"/>
</dbReference>
<feature type="transmembrane region" description="Helical" evidence="8">
    <location>
        <begin position="433"/>
        <end position="456"/>
    </location>
</feature>
<comment type="subcellular location">
    <subcellularLocation>
        <location evidence="1">Cell membrane</location>
        <topology evidence="1">Multi-pass membrane protein</topology>
    </subcellularLocation>
</comment>
<feature type="transmembrane region" description="Helical" evidence="8">
    <location>
        <begin position="348"/>
        <end position="369"/>
    </location>
</feature>
<feature type="transmembrane region" description="Helical" evidence="8">
    <location>
        <begin position="296"/>
        <end position="313"/>
    </location>
</feature>
<feature type="transmembrane region" description="Helical" evidence="8">
    <location>
        <begin position="403"/>
        <end position="421"/>
    </location>
</feature>
<dbReference type="InterPro" id="IPR036259">
    <property type="entry name" value="MFS_trans_sf"/>
</dbReference>
<feature type="transmembrane region" description="Helical" evidence="8">
    <location>
        <begin position="254"/>
        <end position="284"/>
    </location>
</feature>
<dbReference type="InterPro" id="IPR018043">
    <property type="entry name" value="Na/Gal_symport_CS"/>
</dbReference>
<feature type="transmembrane region" description="Helical" evidence="8">
    <location>
        <begin position="325"/>
        <end position="342"/>
    </location>
</feature>
<feature type="transmembrane region" description="Helical" evidence="8">
    <location>
        <begin position="36"/>
        <end position="59"/>
    </location>
</feature>
<reference evidence="9" key="1">
    <citation type="submission" date="2021-01" db="EMBL/GenBank/DDBJ databases">
        <title>Modified the classification status of verrucomicrobia.</title>
        <authorList>
            <person name="Feng X."/>
        </authorList>
    </citation>
    <scope>NUCLEOTIDE SEQUENCE</scope>
    <source>
        <strain evidence="9">KCTC 13126</strain>
    </source>
</reference>
<evidence type="ECO:0000256" key="3">
    <source>
        <dbReference type="ARBA" id="ARBA00022448"/>
    </source>
</evidence>